<dbReference type="SUPFAM" id="SSF51556">
    <property type="entry name" value="Metallo-dependent hydrolases"/>
    <property type="match status" value="1"/>
</dbReference>
<dbReference type="GO" id="GO:0016810">
    <property type="term" value="F:hydrolase activity, acting on carbon-nitrogen (but not peptide) bonds"/>
    <property type="evidence" value="ECO:0007669"/>
    <property type="project" value="InterPro"/>
</dbReference>
<dbReference type="InterPro" id="IPR006680">
    <property type="entry name" value="Amidohydro-rel"/>
</dbReference>
<reference evidence="2" key="1">
    <citation type="submission" date="2016-03" db="EMBL/GenBank/DDBJ databases">
        <title>A novel amidohydrolase for both N,N-dimethyl- and N-methoxy-N-methyl-substituted phenylurea herbicides.</title>
        <authorList>
            <person name="Zhang L."/>
            <person name="Jiang J."/>
        </authorList>
    </citation>
    <scope>NUCLEOTIDE SEQUENCE</scope>
    <source>
        <strain evidence="2">LR2014-1</strain>
    </source>
</reference>
<dbReference type="InterPro" id="IPR051781">
    <property type="entry name" value="Metallo-dep_Hydrolase"/>
</dbReference>
<dbReference type="Pfam" id="PF01979">
    <property type="entry name" value="Amidohydro_1"/>
    <property type="match status" value="1"/>
</dbReference>
<dbReference type="EMBL" id="KU899090">
    <property type="protein sequence ID" value="ANU78861.1"/>
    <property type="molecule type" value="Genomic_DNA"/>
</dbReference>
<organism evidence="2">
    <name type="scientific">Diaphorobacter sp. LR-2014-1</name>
    <dbReference type="NCBI Taxonomy" id="1874200"/>
    <lineage>
        <taxon>Bacteria</taxon>
        <taxon>Pseudomonadati</taxon>
        <taxon>Pseudomonadota</taxon>
        <taxon>Betaproteobacteria</taxon>
        <taxon>Burkholderiales</taxon>
        <taxon>Comamonadaceae</taxon>
        <taxon>Diaphorobacter</taxon>
    </lineage>
</organism>
<dbReference type="InterPro" id="IPR032466">
    <property type="entry name" value="Metal_Hydrolase"/>
</dbReference>
<sequence>MTKTVIAGATLIDGTGGAPVPDAVVVIEGDRILAAGSRNGSTLPEAANVIDAAGKFVIPGIINSNVHLLDAWTMMIGIGTVEYLARFEGRLHEVIEEAAQIALATGQTTVFDTYNALQPVLYARDRIASGQAAGARIFAAGNIVGMGGPFSPDFSKKARETSSQTFCNRMDALFEEGVGRRLAALPPEEVRLIIREYLGKGIDMLKFAVSDHILTEWLNPHLTFSARVQRVIAEETRAAGKPLLTHTTSLESLNDAVSLSADILIHATFTSKVPIPDELIEEIVKKNISAEIQPVTQEFQCHLEQTQQPMTIYAGGVHQQNTVKMIEAGVQILLGTDAGCTDPDCLADMPEADKADRPWSLGNDHTHWLKAMGQLGMKPMDLLLAATSNVARAYNKDDVLGTVTAGKFADLLILDADPLADVENYRRIDTIFQGGRKVDRSTLPTKKVVTAYPRSEPQ</sequence>
<dbReference type="AlphaFoldDB" id="A0A1B1SDY7"/>
<evidence type="ECO:0000313" key="2">
    <source>
        <dbReference type="EMBL" id="ANU78861.1"/>
    </source>
</evidence>
<dbReference type="PANTHER" id="PTHR43135:SF3">
    <property type="entry name" value="ALPHA-D-RIBOSE 1-METHYLPHOSPHONATE 5-TRIPHOSPHATE DIPHOSPHATASE"/>
    <property type="match status" value="1"/>
</dbReference>
<dbReference type="Gene3D" id="2.30.40.10">
    <property type="entry name" value="Urease, subunit C, domain 1"/>
    <property type="match status" value="2"/>
</dbReference>
<keyword evidence="2" id="KW-0378">Hydrolase</keyword>
<proteinExistence type="predicted"/>
<gene>
    <name evidence="2" type="primary">phh</name>
</gene>
<evidence type="ECO:0000259" key="1">
    <source>
        <dbReference type="Pfam" id="PF01979"/>
    </source>
</evidence>
<protein>
    <submittedName>
        <fullName evidence="2">Amidohydrolase</fullName>
    </submittedName>
</protein>
<dbReference type="SMR" id="A0A1B1SDY7"/>
<dbReference type="Gene3D" id="3.20.20.140">
    <property type="entry name" value="Metal-dependent hydrolases"/>
    <property type="match status" value="1"/>
</dbReference>
<dbReference type="SUPFAM" id="SSF51338">
    <property type="entry name" value="Composite domain of metallo-dependent hydrolases"/>
    <property type="match status" value="1"/>
</dbReference>
<feature type="non-terminal residue" evidence="2">
    <location>
        <position position="1"/>
    </location>
</feature>
<dbReference type="PANTHER" id="PTHR43135">
    <property type="entry name" value="ALPHA-D-RIBOSE 1-METHYLPHOSPHONATE 5-TRIPHOSPHATE DIPHOSPHATASE"/>
    <property type="match status" value="1"/>
</dbReference>
<feature type="domain" description="Amidohydrolase-related" evidence="1">
    <location>
        <begin position="56"/>
        <end position="436"/>
    </location>
</feature>
<dbReference type="InterPro" id="IPR011059">
    <property type="entry name" value="Metal-dep_hydrolase_composite"/>
</dbReference>
<accession>A0A1B1SDY7</accession>
<name>A0A1B1SDY7_9BURK</name>